<keyword evidence="4 5" id="KW-0732">Signal</keyword>
<dbReference type="Proteomes" id="UP000429607">
    <property type="component" value="Unassembled WGS sequence"/>
</dbReference>
<dbReference type="InterPro" id="IPR031825">
    <property type="entry name" value="RXLR"/>
</dbReference>
<reference evidence="7 8" key="1">
    <citation type="submission" date="2018-09" db="EMBL/GenBank/DDBJ databases">
        <title>Genomic investigation of the strawberry pathogen Phytophthora fragariae indicates pathogenicity is determined by transcriptional variation in three key races.</title>
        <authorList>
            <person name="Adams T.M."/>
            <person name="Armitage A.D."/>
            <person name="Sobczyk M.K."/>
            <person name="Bates H.J."/>
            <person name="Dunwell J.M."/>
            <person name="Nellist C.F."/>
            <person name="Harrison R.J."/>
        </authorList>
    </citation>
    <scope>NUCLEOTIDE SEQUENCE [LARGE SCALE GENOMIC DNA]</scope>
    <source>
        <strain evidence="7 8">SCRP249</strain>
    </source>
</reference>
<proteinExistence type="inferred from homology"/>
<evidence type="ECO:0000256" key="2">
    <source>
        <dbReference type="ARBA" id="ARBA00010400"/>
    </source>
</evidence>
<evidence type="ECO:0000256" key="6">
    <source>
        <dbReference type="SAM" id="MobiDB-lite"/>
    </source>
</evidence>
<evidence type="ECO:0000256" key="1">
    <source>
        <dbReference type="ARBA" id="ARBA00004613"/>
    </source>
</evidence>
<feature type="non-terminal residue" evidence="7">
    <location>
        <position position="144"/>
    </location>
</feature>
<comment type="caution">
    <text evidence="7">The sequence shown here is derived from an EMBL/GenBank/DDBJ whole genome shotgun (WGS) entry which is preliminary data.</text>
</comment>
<comment type="domain">
    <text evidence="5">The RxLR-dEER motif acts to carry the protein into the host cell cytoplasm through binding to cell surface phosphatidylinositol-3-phosphate.</text>
</comment>
<dbReference type="AlphaFoldDB" id="A0A6A3GAG4"/>
<protein>
    <recommendedName>
        <fullName evidence="5">RxLR effector protein</fullName>
    </recommendedName>
</protein>
<dbReference type="GO" id="GO:0005576">
    <property type="term" value="C:extracellular region"/>
    <property type="evidence" value="ECO:0007669"/>
    <property type="project" value="UniProtKB-SubCell"/>
</dbReference>
<dbReference type="Pfam" id="PF16810">
    <property type="entry name" value="RXLR"/>
    <property type="match status" value="1"/>
</dbReference>
<gene>
    <name evidence="7" type="ORF">PR001_g32121</name>
</gene>
<feature type="signal peptide" evidence="5">
    <location>
        <begin position="1"/>
        <end position="21"/>
    </location>
</feature>
<accession>A0A6A3GAG4</accession>
<keyword evidence="3 5" id="KW-0964">Secreted</keyword>
<evidence type="ECO:0000313" key="8">
    <source>
        <dbReference type="Proteomes" id="UP000429607"/>
    </source>
</evidence>
<dbReference type="EMBL" id="QXFV01009199">
    <property type="protein sequence ID" value="KAE8955405.1"/>
    <property type="molecule type" value="Genomic_DNA"/>
</dbReference>
<comment type="similarity">
    <text evidence="2 5">Belongs to the RxLR effector family.</text>
</comment>
<evidence type="ECO:0000313" key="7">
    <source>
        <dbReference type="EMBL" id="KAE8955405.1"/>
    </source>
</evidence>
<evidence type="ECO:0000256" key="5">
    <source>
        <dbReference type="RuleBase" id="RU367124"/>
    </source>
</evidence>
<comment type="function">
    <text evidence="5">Effector that suppresses plant defense responses during pathogen infection.</text>
</comment>
<feature type="region of interest" description="Disordered" evidence="6">
    <location>
        <begin position="95"/>
        <end position="122"/>
    </location>
</feature>
<evidence type="ECO:0000256" key="3">
    <source>
        <dbReference type="ARBA" id="ARBA00022525"/>
    </source>
</evidence>
<feature type="compositionally biased region" description="Basic residues" evidence="6">
    <location>
        <begin position="95"/>
        <end position="115"/>
    </location>
</feature>
<organism evidence="7 8">
    <name type="scientific">Phytophthora rubi</name>
    <dbReference type="NCBI Taxonomy" id="129364"/>
    <lineage>
        <taxon>Eukaryota</taxon>
        <taxon>Sar</taxon>
        <taxon>Stramenopiles</taxon>
        <taxon>Oomycota</taxon>
        <taxon>Peronosporomycetes</taxon>
        <taxon>Peronosporales</taxon>
        <taxon>Peronosporaceae</taxon>
        <taxon>Phytophthora</taxon>
    </lineage>
</organism>
<feature type="chain" id="PRO_5028507564" description="RxLR effector protein" evidence="5">
    <location>
        <begin position="22"/>
        <end position="144"/>
    </location>
</feature>
<comment type="subcellular location">
    <subcellularLocation>
        <location evidence="1 5">Secreted</location>
    </subcellularLocation>
</comment>
<name>A0A6A3GAG4_9STRA</name>
<evidence type="ECO:0000256" key="4">
    <source>
        <dbReference type="ARBA" id="ARBA00022729"/>
    </source>
</evidence>
<sequence length="144" mass="16159">MRLTYILAVVIAATLHASGTALTTTKDSTHAAVSNVASKGIVHSLDVTEENDGRMLRKVHPKLGERQPQLGEFFAVQTHTERTASIRRDFLRYRRGRLRHHSRGGPSPGRKRKREGHSSLYADEVTSCLLSQNVRGFGREEKDR</sequence>